<keyword evidence="3" id="KW-1185">Reference proteome</keyword>
<evidence type="ECO:0000313" key="3">
    <source>
        <dbReference type="Proteomes" id="UP000217895"/>
    </source>
</evidence>
<evidence type="ECO:0000313" key="2">
    <source>
        <dbReference type="EMBL" id="BAY54236.1"/>
    </source>
</evidence>
<gene>
    <name evidence="2" type="ORF">NIES2135_10520</name>
</gene>
<proteinExistence type="predicted"/>
<feature type="signal peptide" evidence="1">
    <location>
        <begin position="1"/>
        <end position="25"/>
    </location>
</feature>
<dbReference type="EMBL" id="AP018203">
    <property type="protein sequence ID" value="BAY54236.1"/>
    <property type="molecule type" value="Genomic_DNA"/>
</dbReference>
<organism evidence="2 3">
    <name type="scientific">Leptolyngbya boryana NIES-2135</name>
    <dbReference type="NCBI Taxonomy" id="1973484"/>
    <lineage>
        <taxon>Bacteria</taxon>
        <taxon>Bacillati</taxon>
        <taxon>Cyanobacteriota</taxon>
        <taxon>Cyanophyceae</taxon>
        <taxon>Leptolyngbyales</taxon>
        <taxon>Leptolyngbyaceae</taxon>
        <taxon>Leptolyngbya group</taxon>
        <taxon>Leptolyngbya</taxon>
    </lineage>
</organism>
<keyword evidence="1" id="KW-0732">Signal</keyword>
<dbReference type="AlphaFoldDB" id="A0A1Z4JBY1"/>
<reference evidence="2 3" key="1">
    <citation type="submission" date="2017-06" db="EMBL/GenBank/DDBJ databases">
        <title>Genome sequencing of cyanobaciteial culture collection at National Institute for Environmental Studies (NIES).</title>
        <authorList>
            <person name="Hirose Y."/>
            <person name="Shimura Y."/>
            <person name="Fujisawa T."/>
            <person name="Nakamura Y."/>
            <person name="Kawachi M."/>
        </authorList>
    </citation>
    <scope>NUCLEOTIDE SEQUENCE [LARGE SCALE GENOMIC DNA]</scope>
    <source>
        <strain evidence="2 3">NIES-2135</strain>
    </source>
</reference>
<protein>
    <submittedName>
        <fullName evidence="2">Uncharacterized protein</fullName>
    </submittedName>
</protein>
<sequence>MIKRFLLTAFSLMLVSTASTVPASAQPRINQEIASNNLGTTQTTVRLSPADLAHFAYRGYFKSQSIKGYGSLIQDHNTGKVSAKDIVQAAVNTHHLPASTLDDRGYLNAVDNQLRDLNLH</sequence>
<accession>A0A1Z4JBY1</accession>
<name>A0A1Z4JBY1_LEPBY</name>
<feature type="chain" id="PRO_5011108865" evidence="1">
    <location>
        <begin position="26"/>
        <end position="120"/>
    </location>
</feature>
<evidence type="ECO:0000256" key="1">
    <source>
        <dbReference type="SAM" id="SignalP"/>
    </source>
</evidence>
<dbReference type="Proteomes" id="UP000217895">
    <property type="component" value="Chromosome"/>
</dbReference>